<dbReference type="RefSeq" id="WP_146349296.1">
    <property type="nucleotide sequence ID" value="NZ_VOBR01000002.1"/>
</dbReference>
<dbReference type="EMBL" id="VOBR01000002">
    <property type="protein sequence ID" value="TWP53700.1"/>
    <property type="molecule type" value="Genomic_DNA"/>
</dbReference>
<organism evidence="1 2">
    <name type="scientific">Lentzea tibetensis</name>
    <dbReference type="NCBI Taxonomy" id="2591470"/>
    <lineage>
        <taxon>Bacteria</taxon>
        <taxon>Bacillati</taxon>
        <taxon>Actinomycetota</taxon>
        <taxon>Actinomycetes</taxon>
        <taxon>Pseudonocardiales</taxon>
        <taxon>Pseudonocardiaceae</taxon>
        <taxon>Lentzea</taxon>
    </lineage>
</organism>
<name>A0A563F165_9PSEU</name>
<protein>
    <submittedName>
        <fullName evidence="1">Uncharacterized protein</fullName>
    </submittedName>
</protein>
<evidence type="ECO:0000313" key="2">
    <source>
        <dbReference type="Proteomes" id="UP000316639"/>
    </source>
</evidence>
<dbReference type="Proteomes" id="UP000316639">
    <property type="component" value="Unassembled WGS sequence"/>
</dbReference>
<keyword evidence="2" id="KW-1185">Reference proteome</keyword>
<evidence type="ECO:0000313" key="1">
    <source>
        <dbReference type="EMBL" id="TWP53700.1"/>
    </source>
</evidence>
<proteinExistence type="predicted"/>
<dbReference type="AlphaFoldDB" id="A0A563F165"/>
<sequence length="59" mass="6580">MSFPALVLAHMSNTHKWGKALVNGAGQQIALWTFDLKEGLTTDDVRSVPVRHEVECRNC</sequence>
<accession>A0A563F165</accession>
<comment type="caution">
    <text evidence="1">The sequence shown here is derived from an EMBL/GenBank/DDBJ whole genome shotgun (WGS) entry which is preliminary data.</text>
</comment>
<gene>
    <name evidence="1" type="ORF">FKR81_02785</name>
</gene>
<reference evidence="1 2" key="1">
    <citation type="submission" date="2019-07" db="EMBL/GenBank/DDBJ databases">
        <title>Lentzea xizangensis sp. nov., isolated from Qinghai-Tibetan Plateau Soils.</title>
        <authorList>
            <person name="Huang J."/>
        </authorList>
    </citation>
    <scope>NUCLEOTIDE SEQUENCE [LARGE SCALE GENOMIC DNA]</scope>
    <source>
        <strain evidence="1 2">FXJ1.1311</strain>
    </source>
</reference>